<organism evidence="1 2">
    <name type="scientific">Pyronema omphalodes (strain CBS 100304)</name>
    <name type="common">Pyronema confluens</name>
    <dbReference type="NCBI Taxonomy" id="1076935"/>
    <lineage>
        <taxon>Eukaryota</taxon>
        <taxon>Fungi</taxon>
        <taxon>Dikarya</taxon>
        <taxon>Ascomycota</taxon>
        <taxon>Pezizomycotina</taxon>
        <taxon>Pezizomycetes</taxon>
        <taxon>Pezizales</taxon>
        <taxon>Pyronemataceae</taxon>
        <taxon>Pyronema</taxon>
    </lineage>
</organism>
<reference evidence="1 2" key="1">
    <citation type="journal article" date="2013" name="PLoS Genet.">
        <title>The genome and development-dependent transcriptomes of Pyronema confluens: a window into fungal evolution.</title>
        <authorList>
            <person name="Traeger S."/>
            <person name="Altegoer F."/>
            <person name="Freitag M."/>
            <person name="Gabaldon T."/>
            <person name="Kempken F."/>
            <person name="Kumar A."/>
            <person name="Marcet-Houben M."/>
            <person name="Poggeler S."/>
            <person name="Stajich J.E."/>
            <person name="Nowrousian M."/>
        </authorList>
    </citation>
    <scope>NUCLEOTIDE SEQUENCE [LARGE SCALE GENOMIC DNA]</scope>
    <source>
        <strain evidence="2">CBS 100304</strain>
        <tissue evidence="1">Vegetative mycelium</tissue>
    </source>
</reference>
<protein>
    <submittedName>
        <fullName evidence="1">Uncharacterized protein</fullName>
    </submittedName>
</protein>
<sequence>MVQSTANRHPDRIDIPHPTNTQMIRQHCLVAVHYSTARFFGSCNPTQLCASIIRNFIHPLLHADVKDHIQSQLPFSHYQSRHDRQRGGCVLYPVSGHESKKVLQRGILGEARCFLSQIS</sequence>
<dbReference type="EMBL" id="HF935278">
    <property type="protein sequence ID" value="CCX05986.1"/>
    <property type="molecule type" value="Genomic_DNA"/>
</dbReference>
<evidence type="ECO:0000313" key="1">
    <source>
        <dbReference type="EMBL" id="CCX05986.1"/>
    </source>
</evidence>
<accession>U4KXC1</accession>
<evidence type="ECO:0000313" key="2">
    <source>
        <dbReference type="Proteomes" id="UP000018144"/>
    </source>
</evidence>
<name>U4KXC1_PYROM</name>
<proteinExistence type="predicted"/>
<dbReference type="AlphaFoldDB" id="U4KXC1"/>
<dbReference type="Proteomes" id="UP000018144">
    <property type="component" value="Unassembled WGS sequence"/>
</dbReference>
<keyword evidence="2" id="KW-1185">Reference proteome</keyword>
<gene>
    <name evidence="1" type="ORF">PCON_05573</name>
</gene>